<dbReference type="Pfam" id="PF02086">
    <property type="entry name" value="MethyltransfD12"/>
    <property type="match status" value="2"/>
</dbReference>
<dbReference type="Proteomes" id="UP000623678">
    <property type="component" value="Unassembled WGS sequence"/>
</dbReference>
<organism evidence="6 7">
    <name type="scientific">Youxingia wuxianensis</name>
    <dbReference type="NCBI Taxonomy" id="2763678"/>
    <lineage>
        <taxon>Bacteria</taxon>
        <taxon>Bacillati</taxon>
        <taxon>Bacillota</taxon>
        <taxon>Clostridia</taxon>
        <taxon>Eubacteriales</taxon>
        <taxon>Oscillospiraceae</taxon>
        <taxon>Youxingia</taxon>
    </lineage>
</organism>
<reference evidence="6" key="1">
    <citation type="submission" date="2020-08" db="EMBL/GenBank/DDBJ databases">
        <title>Genome public.</title>
        <authorList>
            <person name="Liu C."/>
            <person name="Sun Q."/>
        </authorList>
    </citation>
    <scope>NUCLEOTIDE SEQUENCE</scope>
    <source>
        <strain evidence="6">NSJ-64</strain>
    </source>
</reference>
<dbReference type="GO" id="GO:0006298">
    <property type="term" value="P:mismatch repair"/>
    <property type="evidence" value="ECO:0007669"/>
    <property type="project" value="TreeGrafter"/>
</dbReference>
<dbReference type="GO" id="GO:0009307">
    <property type="term" value="P:DNA restriction-modification system"/>
    <property type="evidence" value="ECO:0007669"/>
    <property type="project" value="InterPro"/>
</dbReference>
<evidence type="ECO:0000313" key="6">
    <source>
        <dbReference type="EMBL" id="MBC8585249.1"/>
    </source>
</evidence>
<dbReference type="PRINTS" id="PR00505">
    <property type="entry name" value="D12N6MTFRASE"/>
</dbReference>
<evidence type="ECO:0000256" key="1">
    <source>
        <dbReference type="ARBA" id="ARBA00011900"/>
    </source>
</evidence>
<dbReference type="GO" id="GO:0032259">
    <property type="term" value="P:methylation"/>
    <property type="evidence" value="ECO:0007669"/>
    <property type="project" value="UniProtKB-KW"/>
</dbReference>
<name>A0A926ERX9_9FIRM</name>
<evidence type="ECO:0000256" key="5">
    <source>
        <dbReference type="ARBA" id="ARBA00047942"/>
    </source>
</evidence>
<dbReference type="PROSITE" id="PS00092">
    <property type="entry name" value="N6_MTASE"/>
    <property type="match status" value="1"/>
</dbReference>
<dbReference type="GO" id="GO:0043565">
    <property type="term" value="F:sequence-specific DNA binding"/>
    <property type="evidence" value="ECO:0007669"/>
    <property type="project" value="TreeGrafter"/>
</dbReference>
<keyword evidence="2 6" id="KW-0489">Methyltransferase</keyword>
<dbReference type="AlphaFoldDB" id="A0A926ERX9"/>
<evidence type="ECO:0000256" key="2">
    <source>
        <dbReference type="ARBA" id="ARBA00022603"/>
    </source>
</evidence>
<accession>A0A926ERX9</accession>
<dbReference type="PANTHER" id="PTHR30481:SF3">
    <property type="entry name" value="DNA ADENINE METHYLASE"/>
    <property type="match status" value="1"/>
</dbReference>
<evidence type="ECO:0000313" key="7">
    <source>
        <dbReference type="Proteomes" id="UP000623678"/>
    </source>
</evidence>
<keyword evidence="4" id="KW-0949">S-adenosyl-L-methionine</keyword>
<dbReference type="RefSeq" id="WP_262395033.1">
    <property type="nucleotide sequence ID" value="NZ_JACRTD010000004.1"/>
</dbReference>
<comment type="catalytic activity">
    <reaction evidence="5">
        <text>a 2'-deoxyadenosine in DNA + S-adenosyl-L-methionine = an N(6)-methyl-2'-deoxyadenosine in DNA + S-adenosyl-L-homocysteine + H(+)</text>
        <dbReference type="Rhea" id="RHEA:15197"/>
        <dbReference type="Rhea" id="RHEA-COMP:12418"/>
        <dbReference type="Rhea" id="RHEA-COMP:12419"/>
        <dbReference type="ChEBI" id="CHEBI:15378"/>
        <dbReference type="ChEBI" id="CHEBI:57856"/>
        <dbReference type="ChEBI" id="CHEBI:59789"/>
        <dbReference type="ChEBI" id="CHEBI:90615"/>
        <dbReference type="ChEBI" id="CHEBI:90616"/>
        <dbReference type="EC" id="2.1.1.72"/>
    </reaction>
</comment>
<dbReference type="Gene3D" id="3.40.50.150">
    <property type="entry name" value="Vaccinia Virus protein VP39"/>
    <property type="match status" value="2"/>
</dbReference>
<evidence type="ECO:0000256" key="4">
    <source>
        <dbReference type="ARBA" id="ARBA00022691"/>
    </source>
</evidence>
<keyword evidence="7" id="KW-1185">Reference proteome</keyword>
<dbReference type="EMBL" id="JACRTD010000004">
    <property type="protein sequence ID" value="MBC8585249.1"/>
    <property type="molecule type" value="Genomic_DNA"/>
</dbReference>
<gene>
    <name evidence="6" type="ORF">H8705_06595</name>
</gene>
<sequence>MKPLIKWPGGKAGEIKKFEHLIPSFERYIEPFFGGGALYFHLAPQKAVINDISPCLMDYYRLIQKQDVMFKHLLLCYNDSFTRLCSVCDRKYGELGRLFASLLEKNIEEPLLRRQISSFIWDNLSPAALGYDFFDLLVLDPQQFFSHLTTNAVDKMLRTVKNHETKPFNSQDLEDNLITGLASGYYMYFRRVFNDISLGNIESPSFAYKIANFYFIREYCYGSMFRYNAAGEFNIPYGGMSYNGKDMRSKIDHMFNPDMERLFKNTGIYCLDFEEFLQKVKPTENDFIFLDPPYDTDFSEYEGKDFTLTDQTRLAQVLRSTPAKFLLVIKNTDFIYHLYKDHFHIDTFENMYTYNVRSRNKRAAEHLIVTNLPF</sequence>
<dbReference type="InterPro" id="IPR012327">
    <property type="entry name" value="MeTrfase_D12"/>
</dbReference>
<dbReference type="InterPro" id="IPR002052">
    <property type="entry name" value="DNA_methylase_N6_adenine_CS"/>
</dbReference>
<keyword evidence="3" id="KW-0808">Transferase</keyword>
<dbReference type="GO" id="GO:0009007">
    <property type="term" value="F:site-specific DNA-methyltransferase (adenine-specific) activity"/>
    <property type="evidence" value="ECO:0007669"/>
    <property type="project" value="UniProtKB-EC"/>
</dbReference>
<proteinExistence type="predicted"/>
<dbReference type="PANTHER" id="PTHR30481">
    <property type="entry name" value="DNA ADENINE METHYLASE"/>
    <property type="match status" value="1"/>
</dbReference>
<evidence type="ECO:0000256" key="3">
    <source>
        <dbReference type="ARBA" id="ARBA00022679"/>
    </source>
</evidence>
<dbReference type="InterPro" id="IPR029063">
    <property type="entry name" value="SAM-dependent_MTases_sf"/>
</dbReference>
<protein>
    <recommendedName>
        <fullName evidence="1">site-specific DNA-methyltransferase (adenine-specific)</fullName>
        <ecNumber evidence="1">2.1.1.72</ecNumber>
    </recommendedName>
</protein>
<dbReference type="EC" id="2.1.1.72" evidence="1"/>
<dbReference type="SUPFAM" id="SSF53335">
    <property type="entry name" value="S-adenosyl-L-methionine-dependent methyltransferases"/>
    <property type="match status" value="1"/>
</dbReference>
<dbReference type="GO" id="GO:1904047">
    <property type="term" value="F:S-adenosyl-L-methionine binding"/>
    <property type="evidence" value="ECO:0007669"/>
    <property type="project" value="TreeGrafter"/>
</dbReference>
<comment type="caution">
    <text evidence="6">The sequence shown here is derived from an EMBL/GenBank/DDBJ whole genome shotgun (WGS) entry which is preliminary data.</text>
</comment>